<dbReference type="PANTHER" id="PTHR30469">
    <property type="entry name" value="MULTIDRUG RESISTANCE PROTEIN MDTA"/>
    <property type="match status" value="1"/>
</dbReference>
<proteinExistence type="inferred from homology"/>
<evidence type="ECO:0000256" key="2">
    <source>
        <dbReference type="ARBA" id="ARBA00009477"/>
    </source>
</evidence>
<dbReference type="Gene3D" id="2.40.50.100">
    <property type="match status" value="1"/>
</dbReference>
<sequence>MKKALILVLLIIAFLAIGVGSYYRLAQERLKKRLEASANPPVTVSVADVIRKPVTERLTEVGQVVAQQGAMLSAQASGIVTKISFHSGQLVHRGQLLVELNPGPIPGELQEALAESRLAQVDYQRAEKVYAIHGISTAALDKAKYTAAAARAKVTALQESLNDTKIIAPFSGLVGLRKVNLGQYLEKDQPAVVLENLHHLYLDFTLPQKDSVLVHPGMPIQVKLRLGSKVHRIDATIKALSNEVNAKNRALEVRAELPKDAPVKPGMFALAVVPKSAPLPQLLVPTVAVSFNTYGDFVYIVTAGRNHTLVAKQVMVKTGPHFGEDVAITSGLKPGEKVVTAGQVKLRSGDTVRINNAAKI</sequence>
<dbReference type="InterPro" id="IPR058625">
    <property type="entry name" value="MdtA-like_BSH"/>
</dbReference>
<comment type="similarity">
    <text evidence="2">Belongs to the membrane fusion protein (MFP) (TC 8.A.1) family.</text>
</comment>
<dbReference type="EMBL" id="CP005986">
    <property type="protein sequence ID" value="AIA55217.1"/>
    <property type="molecule type" value="Genomic_DNA"/>
</dbReference>
<dbReference type="eggNOG" id="COG0845">
    <property type="taxonomic scope" value="Bacteria"/>
</dbReference>
<keyword evidence="3" id="KW-0813">Transport</keyword>
<dbReference type="GO" id="GO:1990281">
    <property type="term" value="C:efflux pump complex"/>
    <property type="evidence" value="ECO:0007669"/>
    <property type="project" value="TreeGrafter"/>
</dbReference>
<dbReference type="GO" id="GO:0015562">
    <property type="term" value="F:efflux transmembrane transporter activity"/>
    <property type="evidence" value="ECO:0007669"/>
    <property type="project" value="TreeGrafter"/>
</dbReference>
<dbReference type="InterPro" id="IPR058792">
    <property type="entry name" value="Beta-barrel_RND_2"/>
</dbReference>
<dbReference type="KEGG" id="acz:Acaty_c1350"/>
<dbReference type="Gene3D" id="2.40.420.20">
    <property type="match status" value="1"/>
</dbReference>
<evidence type="ECO:0000259" key="6">
    <source>
        <dbReference type="Pfam" id="PF25967"/>
    </source>
</evidence>
<dbReference type="InterPro" id="IPR006143">
    <property type="entry name" value="RND_pump_MFP"/>
</dbReference>
<name>A0A059ZZ77_ACICK</name>
<dbReference type="PANTHER" id="PTHR30469:SF11">
    <property type="entry name" value="BLL4320 PROTEIN"/>
    <property type="match status" value="1"/>
</dbReference>
<feature type="domain" description="CusB-like beta-barrel" evidence="5">
    <location>
        <begin position="202"/>
        <end position="270"/>
    </location>
</feature>
<evidence type="ECO:0000313" key="7">
    <source>
        <dbReference type="EMBL" id="AIA55217.1"/>
    </source>
</evidence>
<evidence type="ECO:0000259" key="4">
    <source>
        <dbReference type="Pfam" id="PF25917"/>
    </source>
</evidence>
<evidence type="ECO:0000259" key="5">
    <source>
        <dbReference type="Pfam" id="PF25954"/>
    </source>
</evidence>
<evidence type="ECO:0000256" key="3">
    <source>
        <dbReference type="ARBA" id="ARBA00022448"/>
    </source>
</evidence>
<dbReference type="Gene3D" id="1.10.287.470">
    <property type="entry name" value="Helix hairpin bin"/>
    <property type="match status" value="1"/>
</dbReference>
<protein>
    <submittedName>
        <fullName evidence="7">Putative Co/Zn/Cd efflux system membrane fusion protein</fullName>
    </submittedName>
</protein>
<dbReference type="HOGENOM" id="CLU_018816_1_2_6"/>
<comment type="subcellular location">
    <subcellularLocation>
        <location evidence="1">Cell envelope</location>
    </subcellularLocation>
</comment>
<dbReference type="Pfam" id="PF25954">
    <property type="entry name" value="Beta-barrel_RND_2"/>
    <property type="match status" value="1"/>
</dbReference>
<dbReference type="GeneID" id="92931552"/>
<evidence type="ECO:0000313" key="8">
    <source>
        <dbReference type="Proteomes" id="UP000005522"/>
    </source>
</evidence>
<dbReference type="Proteomes" id="UP000005522">
    <property type="component" value="Chromosome"/>
</dbReference>
<reference evidence="7 8" key="1">
    <citation type="journal article" date="2009" name="J. Bacteriol.">
        <title>Draft genome sequence of the extremely acidophilic bacterium Acidithiobacillus caldus ATCC 51756 reveals metabolic versatility in the genus Acidithiobacillus.</title>
        <authorList>
            <person name="Valdes J."/>
            <person name="Quatrini R."/>
            <person name="Hallberg K."/>
            <person name="Dopson M."/>
            <person name="Valenzuela P.D."/>
            <person name="Holmes D.S."/>
        </authorList>
    </citation>
    <scope>NUCLEOTIDE SEQUENCE [LARGE SCALE GENOMIC DNA]</scope>
    <source>
        <strain evidence="8">ATCC 51756 / DSM 8584 / KU</strain>
    </source>
</reference>
<organism evidence="7 8">
    <name type="scientific">Acidithiobacillus caldus (strain ATCC 51756 / DSM 8584 / KU)</name>
    <dbReference type="NCBI Taxonomy" id="637389"/>
    <lineage>
        <taxon>Bacteria</taxon>
        <taxon>Pseudomonadati</taxon>
        <taxon>Pseudomonadota</taxon>
        <taxon>Acidithiobacillia</taxon>
        <taxon>Acidithiobacillales</taxon>
        <taxon>Acidithiobacillaceae</taxon>
        <taxon>Acidithiobacillus</taxon>
    </lineage>
</organism>
<dbReference type="Pfam" id="PF25917">
    <property type="entry name" value="BSH_RND"/>
    <property type="match status" value="1"/>
</dbReference>
<dbReference type="SUPFAM" id="SSF111369">
    <property type="entry name" value="HlyD-like secretion proteins"/>
    <property type="match status" value="1"/>
</dbReference>
<feature type="domain" description="Multidrug resistance protein MdtA-like barrel-sandwich hybrid" evidence="4">
    <location>
        <begin position="72"/>
        <end position="191"/>
    </location>
</feature>
<dbReference type="NCBIfam" id="TIGR01730">
    <property type="entry name" value="RND_mfp"/>
    <property type="match status" value="1"/>
</dbReference>
<dbReference type="Gene3D" id="2.40.30.170">
    <property type="match status" value="1"/>
</dbReference>
<gene>
    <name evidence="7" type="ORF">Acaty_c1350</name>
</gene>
<dbReference type="InterPro" id="IPR058627">
    <property type="entry name" value="MdtA-like_C"/>
</dbReference>
<evidence type="ECO:0000256" key="1">
    <source>
        <dbReference type="ARBA" id="ARBA00004196"/>
    </source>
</evidence>
<dbReference type="AlphaFoldDB" id="A0A059ZZ77"/>
<accession>A0A059ZZ77</accession>
<feature type="domain" description="Multidrug resistance protein MdtA-like C-terminal permuted SH3" evidence="6">
    <location>
        <begin position="282"/>
        <end position="342"/>
    </location>
</feature>
<dbReference type="RefSeq" id="WP_004868233.1">
    <property type="nucleotide sequence ID" value="NZ_CP005986.1"/>
</dbReference>
<dbReference type="Pfam" id="PF25967">
    <property type="entry name" value="RND-MFP_C"/>
    <property type="match status" value="1"/>
</dbReference>